<dbReference type="GO" id="GO:0003677">
    <property type="term" value="F:DNA binding"/>
    <property type="evidence" value="ECO:0007669"/>
    <property type="project" value="UniProtKB-KW"/>
</dbReference>
<dbReference type="Gene3D" id="1.10.10.10">
    <property type="entry name" value="Winged helix-like DNA-binding domain superfamily/Winged helix DNA-binding domain"/>
    <property type="match status" value="1"/>
</dbReference>
<sequence length="315" mass="33588">MIDVKPLRYFVTLAETRHFGRAAARLNLSQPPLSRQLAALEASLGVTLIERNSRSVTLTAAGTRFYADAKAILAALDQAGRNARAAVLGERGELTIGFTMCAAYSVLPTYACSYGAAFPDVTLNLREIVSNDLAPQVLDGRLDAAIMLSGAPHPALAARTLLTEPLCVALPRRHPLARARRLRIAQLAREPFVIAVREVSEGLHAAIVEHCRASGFEPDVRFEVRLQQTVLSLVDEGAGVALVPASMQRAQLSDVVFKPLTEAPSISQVLVWLPTNGNPCLARFLELVELPPGGASRGKRGAEGGAHALAARAAV</sequence>
<dbReference type="SUPFAM" id="SSF53850">
    <property type="entry name" value="Periplasmic binding protein-like II"/>
    <property type="match status" value="1"/>
</dbReference>
<comment type="caution">
    <text evidence="6">The sequence shown here is derived from an EMBL/GenBank/DDBJ whole genome shotgun (WGS) entry which is preliminary data.</text>
</comment>
<dbReference type="EMBL" id="SORE01000002">
    <property type="protein sequence ID" value="TDY54203.1"/>
    <property type="molecule type" value="Genomic_DNA"/>
</dbReference>
<gene>
    <name evidence="6" type="ORF">BX592_102350</name>
</gene>
<organism evidence="6 7">
    <name type="scientific">Paraburkholderia rhizosphaerae</name>
    <dbReference type="NCBI Taxonomy" id="480658"/>
    <lineage>
        <taxon>Bacteria</taxon>
        <taxon>Pseudomonadati</taxon>
        <taxon>Pseudomonadota</taxon>
        <taxon>Betaproteobacteria</taxon>
        <taxon>Burkholderiales</taxon>
        <taxon>Burkholderiaceae</taxon>
        <taxon>Paraburkholderia</taxon>
    </lineage>
</organism>
<dbReference type="InterPro" id="IPR036390">
    <property type="entry name" value="WH_DNA-bd_sf"/>
</dbReference>
<dbReference type="InterPro" id="IPR036388">
    <property type="entry name" value="WH-like_DNA-bd_sf"/>
</dbReference>
<reference evidence="6 7" key="1">
    <citation type="submission" date="2019-03" db="EMBL/GenBank/DDBJ databases">
        <title>Genomic Encyclopedia of Type Strains, Phase III (KMG-III): the genomes of soil and plant-associated and newly described type strains.</title>
        <authorList>
            <person name="Whitman W."/>
        </authorList>
    </citation>
    <scope>NUCLEOTIDE SEQUENCE [LARGE SCALE GENOMIC DNA]</scope>
    <source>
        <strain evidence="6 7">LMG 29544</strain>
    </source>
</reference>
<dbReference type="OrthoDB" id="5292387at2"/>
<dbReference type="PROSITE" id="PS50931">
    <property type="entry name" value="HTH_LYSR"/>
    <property type="match status" value="1"/>
</dbReference>
<feature type="domain" description="HTH lysR-type" evidence="5">
    <location>
        <begin position="2"/>
        <end position="59"/>
    </location>
</feature>
<proteinExistence type="inferred from homology"/>
<dbReference type="InterPro" id="IPR000847">
    <property type="entry name" value="LysR_HTH_N"/>
</dbReference>
<comment type="similarity">
    <text evidence="1">Belongs to the LysR transcriptional regulatory family.</text>
</comment>
<evidence type="ECO:0000313" key="6">
    <source>
        <dbReference type="EMBL" id="TDY54203.1"/>
    </source>
</evidence>
<evidence type="ECO:0000256" key="2">
    <source>
        <dbReference type="ARBA" id="ARBA00023015"/>
    </source>
</evidence>
<evidence type="ECO:0000259" key="5">
    <source>
        <dbReference type="PROSITE" id="PS50931"/>
    </source>
</evidence>
<dbReference type="FunFam" id="1.10.10.10:FF:000001">
    <property type="entry name" value="LysR family transcriptional regulator"/>
    <property type="match status" value="1"/>
</dbReference>
<dbReference type="InterPro" id="IPR005119">
    <property type="entry name" value="LysR_subst-bd"/>
</dbReference>
<evidence type="ECO:0000256" key="4">
    <source>
        <dbReference type="ARBA" id="ARBA00023163"/>
    </source>
</evidence>
<dbReference type="Pfam" id="PF03466">
    <property type="entry name" value="LysR_substrate"/>
    <property type="match status" value="1"/>
</dbReference>
<dbReference type="Pfam" id="PF00126">
    <property type="entry name" value="HTH_1"/>
    <property type="match status" value="1"/>
</dbReference>
<dbReference type="AlphaFoldDB" id="A0A4R8M397"/>
<dbReference type="PANTHER" id="PTHR30346:SF30">
    <property type="entry name" value="SMALL NEUTRAL PROTEASE REGULATORY PROTEIN"/>
    <property type="match status" value="1"/>
</dbReference>
<dbReference type="GO" id="GO:0032993">
    <property type="term" value="C:protein-DNA complex"/>
    <property type="evidence" value="ECO:0007669"/>
    <property type="project" value="TreeGrafter"/>
</dbReference>
<dbReference type="Gene3D" id="3.40.190.10">
    <property type="entry name" value="Periplasmic binding protein-like II"/>
    <property type="match status" value="2"/>
</dbReference>
<dbReference type="Proteomes" id="UP000295509">
    <property type="component" value="Unassembled WGS sequence"/>
</dbReference>
<dbReference type="GO" id="GO:0003700">
    <property type="term" value="F:DNA-binding transcription factor activity"/>
    <property type="evidence" value="ECO:0007669"/>
    <property type="project" value="InterPro"/>
</dbReference>
<keyword evidence="7" id="KW-1185">Reference proteome</keyword>
<keyword evidence="2" id="KW-0805">Transcription regulation</keyword>
<dbReference type="PRINTS" id="PR00039">
    <property type="entry name" value="HTHLYSR"/>
</dbReference>
<dbReference type="SUPFAM" id="SSF46785">
    <property type="entry name" value="Winged helix' DNA-binding domain"/>
    <property type="match status" value="1"/>
</dbReference>
<evidence type="ECO:0000256" key="3">
    <source>
        <dbReference type="ARBA" id="ARBA00023125"/>
    </source>
</evidence>
<dbReference type="PANTHER" id="PTHR30346">
    <property type="entry name" value="TRANSCRIPTIONAL DUAL REGULATOR HCAR-RELATED"/>
    <property type="match status" value="1"/>
</dbReference>
<keyword evidence="3" id="KW-0238">DNA-binding</keyword>
<keyword evidence="4" id="KW-0804">Transcription</keyword>
<evidence type="ECO:0000313" key="7">
    <source>
        <dbReference type="Proteomes" id="UP000295509"/>
    </source>
</evidence>
<evidence type="ECO:0000256" key="1">
    <source>
        <dbReference type="ARBA" id="ARBA00009437"/>
    </source>
</evidence>
<dbReference type="RefSeq" id="WP_134190327.1">
    <property type="nucleotide sequence ID" value="NZ_JBHLUW010000035.1"/>
</dbReference>
<protein>
    <submittedName>
        <fullName evidence="6">LysR family transcriptional regulator</fullName>
    </submittedName>
</protein>
<accession>A0A4R8M397</accession>
<dbReference type="CDD" id="cd08414">
    <property type="entry name" value="PBP2_LTTR_aromatics_like"/>
    <property type="match status" value="1"/>
</dbReference>
<name>A0A4R8M397_9BURK</name>